<sequence length="132" mass="14948">MIILRGNERNIKNKLPLILTADEGYTESRVLLIAVRNAINNSPEDEYSGAIRGTRCMVEQTIGMLKGTWRCLNNMRGLRYEPHFAAEITTACCILHNFLREKGMPLQSVAVVEEDEIVPPIMNGEYELGLRQ</sequence>
<evidence type="ECO:0000313" key="1">
    <source>
        <dbReference type="EMBL" id="KAJ8686362.1"/>
    </source>
</evidence>
<organism evidence="1 2">
    <name type="scientific">Eretmocerus hayati</name>
    <dbReference type="NCBI Taxonomy" id="131215"/>
    <lineage>
        <taxon>Eukaryota</taxon>
        <taxon>Metazoa</taxon>
        <taxon>Ecdysozoa</taxon>
        <taxon>Arthropoda</taxon>
        <taxon>Hexapoda</taxon>
        <taxon>Insecta</taxon>
        <taxon>Pterygota</taxon>
        <taxon>Neoptera</taxon>
        <taxon>Endopterygota</taxon>
        <taxon>Hymenoptera</taxon>
        <taxon>Apocrita</taxon>
        <taxon>Proctotrupomorpha</taxon>
        <taxon>Chalcidoidea</taxon>
        <taxon>Aphelinidae</taxon>
        <taxon>Aphelininae</taxon>
        <taxon>Eretmocerus</taxon>
    </lineage>
</organism>
<dbReference type="EMBL" id="CM056741">
    <property type="protein sequence ID" value="KAJ8686362.1"/>
    <property type="molecule type" value="Genomic_DNA"/>
</dbReference>
<gene>
    <name evidence="1" type="ORF">QAD02_022156</name>
</gene>
<reference evidence="1" key="1">
    <citation type="submission" date="2023-04" db="EMBL/GenBank/DDBJ databases">
        <title>A chromosome-level genome assembly of the parasitoid wasp Eretmocerus hayati.</title>
        <authorList>
            <person name="Zhong Y."/>
            <person name="Liu S."/>
            <person name="Liu Y."/>
        </authorList>
    </citation>
    <scope>NUCLEOTIDE SEQUENCE</scope>
    <source>
        <strain evidence="1">ZJU_SS_LIU_2023</strain>
    </source>
</reference>
<protein>
    <submittedName>
        <fullName evidence="1">Uncharacterized protein</fullName>
    </submittedName>
</protein>
<name>A0ACC2PSH3_9HYME</name>
<accession>A0ACC2PSH3</accession>
<proteinExistence type="predicted"/>
<dbReference type="Proteomes" id="UP001239111">
    <property type="component" value="Chromosome 1"/>
</dbReference>
<evidence type="ECO:0000313" key="2">
    <source>
        <dbReference type="Proteomes" id="UP001239111"/>
    </source>
</evidence>
<keyword evidence="2" id="KW-1185">Reference proteome</keyword>
<comment type="caution">
    <text evidence="1">The sequence shown here is derived from an EMBL/GenBank/DDBJ whole genome shotgun (WGS) entry which is preliminary data.</text>
</comment>